<dbReference type="Pfam" id="PF00246">
    <property type="entry name" value="Peptidase_M14"/>
    <property type="match status" value="2"/>
</dbReference>
<proteinExistence type="inferred from homology"/>
<evidence type="ECO:0000256" key="6">
    <source>
        <dbReference type="ARBA" id="ARBA00022729"/>
    </source>
</evidence>
<dbReference type="FunFam" id="3.40.630.10:FF:000084">
    <property type="entry name" value="Carboxypeptidase B2"/>
    <property type="match status" value="1"/>
</dbReference>
<evidence type="ECO:0000256" key="9">
    <source>
        <dbReference type="ARBA" id="ARBA00023049"/>
    </source>
</evidence>
<dbReference type="GO" id="GO:0005615">
    <property type="term" value="C:extracellular space"/>
    <property type="evidence" value="ECO:0007669"/>
    <property type="project" value="TreeGrafter"/>
</dbReference>
<keyword evidence="4" id="KW-0645">Protease</keyword>
<dbReference type="EMBL" id="OB660040">
    <property type="protein sequence ID" value="CAD7222253.1"/>
    <property type="molecule type" value="Genomic_DNA"/>
</dbReference>
<keyword evidence="6" id="KW-0732">Signal</keyword>
<gene>
    <name evidence="12" type="ORF">CTOB1V02_LOCUS266</name>
</gene>
<feature type="active site" description="Proton donor/acceptor" evidence="10">
    <location>
        <position position="223"/>
    </location>
</feature>
<keyword evidence="9" id="KW-0482">Metalloprotease</keyword>
<evidence type="ECO:0000256" key="5">
    <source>
        <dbReference type="ARBA" id="ARBA00022723"/>
    </source>
</evidence>
<dbReference type="GO" id="GO:0004181">
    <property type="term" value="F:metallocarboxypeptidase activity"/>
    <property type="evidence" value="ECO:0007669"/>
    <property type="project" value="InterPro"/>
</dbReference>
<evidence type="ECO:0000256" key="10">
    <source>
        <dbReference type="PROSITE-ProRule" id="PRU01379"/>
    </source>
</evidence>
<sequence length="258" mass="28774">MWSGSAVAVLAIPLVLLASGSCDDSSAKDIVIRTIPINLDQLKHLQDLWLQDVDIENFLRRASSQFYYVDLIDFGDSFEGRDLWVLRINKPNSNGAAKKVVWLDAISSSSNPCKETYHGSRAFSEPETAAASQYISRLSPKPTMYLSLHSYSQLILLSYGMHWKPADYNELIYIAKLAEAEIERVGGGKWDSVSVFEKFGYISGGAHDWAKAKAGIKYSYTFELRDRGNYGFLLPPGQIIPAAKETWAGILAMMKFLS</sequence>
<evidence type="ECO:0000256" key="7">
    <source>
        <dbReference type="ARBA" id="ARBA00022801"/>
    </source>
</evidence>
<evidence type="ECO:0000256" key="2">
    <source>
        <dbReference type="ARBA" id="ARBA00005988"/>
    </source>
</evidence>
<evidence type="ECO:0000256" key="1">
    <source>
        <dbReference type="ARBA" id="ARBA00001947"/>
    </source>
</evidence>
<dbReference type="PANTHER" id="PTHR11705">
    <property type="entry name" value="PROTEASE FAMILY M14 CARBOXYPEPTIDASE A,B"/>
    <property type="match status" value="1"/>
</dbReference>
<keyword evidence="3" id="KW-0121">Carboxypeptidase</keyword>
<keyword evidence="7" id="KW-0378">Hydrolase</keyword>
<dbReference type="PANTHER" id="PTHR11705:SF91">
    <property type="entry name" value="FI01817P-RELATED"/>
    <property type="match status" value="1"/>
</dbReference>
<evidence type="ECO:0000256" key="8">
    <source>
        <dbReference type="ARBA" id="ARBA00022833"/>
    </source>
</evidence>
<evidence type="ECO:0000259" key="11">
    <source>
        <dbReference type="PROSITE" id="PS52035"/>
    </source>
</evidence>
<comment type="similarity">
    <text evidence="2 10">Belongs to the peptidase M14 family.</text>
</comment>
<dbReference type="OrthoDB" id="3626597at2759"/>
<dbReference type="Gene3D" id="3.40.630.10">
    <property type="entry name" value="Zn peptidases"/>
    <property type="match status" value="2"/>
</dbReference>
<evidence type="ECO:0000256" key="3">
    <source>
        <dbReference type="ARBA" id="ARBA00022645"/>
    </source>
</evidence>
<dbReference type="GO" id="GO:0006508">
    <property type="term" value="P:proteolysis"/>
    <property type="evidence" value="ECO:0007669"/>
    <property type="project" value="UniProtKB-KW"/>
</dbReference>
<keyword evidence="5" id="KW-0479">Metal-binding</keyword>
<dbReference type="AlphaFoldDB" id="A0A7R8ZJ82"/>
<dbReference type="GO" id="GO:0008270">
    <property type="term" value="F:zinc ion binding"/>
    <property type="evidence" value="ECO:0007669"/>
    <property type="project" value="InterPro"/>
</dbReference>
<dbReference type="SUPFAM" id="SSF53187">
    <property type="entry name" value="Zn-dependent exopeptidases"/>
    <property type="match status" value="1"/>
</dbReference>
<dbReference type="InterPro" id="IPR000834">
    <property type="entry name" value="Peptidase_M14"/>
</dbReference>
<dbReference type="PROSITE" id="PS52035">
    <property type="entry name" value="PEPTIDASE_M14"/>
    <property type="match status" value="1"/>
</dbReference>
<feature type="domain" description="Peptidase M14" evidence="11">
    <location>
        <begin position="1"/>
        <end position="257"/>
    </location>
</feature>
<dbReference type="SMART" id="SM00631">
    <property type="entry name" value="Zn_pept"/>
    <property type="match status" value="1"/>
</dbReference>
<accession>A0A7R8ZJ82</accession>
<organism evidence="12">
    <name type="scientific">Cyprideis torosa</name>
    <dbReference type="NCBI Taxonomy" id="163714"/>
    <lineage>
        <taxon>Eukaryota</taxon>
        <taxon>Metazoa</taxon>
        <taxon>Ecdysozoa</taxon>
        <taxon>Arthropoda</taxon>
        <taxon>Crustacea</taxon>
        <taxon>Oligostraca</taxon>
        <taxon>Ostracoda</taxon>
        <taxon>Podocopa</taxon>
        <taxon>Podocopida</taxon>
        <taxon>Cytherocopina</taxon>
        <taxon>Cytheroidea</taxon>
        <taxon>Cytherideidae</taxon>
        <taxon>Cyprideis</taxon>
    </lineage>
</organism>
<name>A0A7R8ZJ82_9CRUS</name>
<dbReference type="PRINTS" id="PR00765">
    <property type="entry name" value="CRBOXYPTASEA"/>
</dbReference>
<protein>
    <recommendedName>
        <fullName evidence="11">Peptidase M14 domain-containing protein</fullName>
    </recommendedName>
</protein>
<evidence type="ECO:0000313" key="12">
    <source>
        <dbReference type="EMBL" id="CAD7222253.1"/>
    </source>
</evidence>
<comment type="cofactor">
    <cofactor evidence="1">
        <name>Zn(2+)</name>
        <dbReference type="ChEBI" id="CHEBI:29105"/>
    </cofactor>
</comment>
<reference evidence="12" key="1">
    <citation type="submission" date="2020-11" db="EMBL/GenBank/DDBJ databases">
        <authorList>
            <person name="Tran Van P."/>
        </authorList>
    </citation>
    <scope>NUCLEOTIDE SEQUENCE</scope>
</reference>
<keyword evidence="8" id="KW-0862">Zinc</keyword>
<evidence type="ECO:0000256" key="4">
    <source>
        <dbReference type="ARBA" id="ARBA00022670"/>
    </source>
</evidence>